<sequence length="158" mass="16621">MSMAVRTPSSPVALAVFGAAVAVVAVVGATATGDAAGTYTALRQPGWAPPPWLFGPMWTVLYVMLAVSGWLYWRSGGTRAGLITYAVGLVLNAAWSPLFFGSGLRTAALVDIIALDIAVVACIWLFARRSRAAALLQIPYLAWILFATALNLALVVLN</sequence>
<evidence type="ECO:0000256" key="3">
    <source>
        <dbReference type="ARBA" id="ARBA00022692"/>
    </source>
</evidence>
<reference evidence="8" key="1">
    <citation type="journal article" date="2019" name="Int. J. Syst. Evol. Microbiol.">
        <title>The Global Catalogue of Microorganisms (GCM) 10K type strain sequencing project: providing services to taxonomists for standard genome sequencing and annotation.</title>
        <authorList>
            <consortium name="The Broad Institute Genomics Platform"/>
            <consortium name="The Broad Institute Genome Sequencing Center for Infectious Disease"/>
            <person name="Wu L."/>
            <person name="Ma J."/>
        </authorList>
    </citation>
    <scope>NUCLEOTIDE SEQUENCE [LARGE SCALE GENOMIC DNA]</scope>
    <source>
        <strain evidence="8">JCM 17342</strain>
    </source>
</reference>
<protein>
    <recommendedName>
        <fullName evidence="9">Tryptophan-rich sensory protein</fullName>
    </recommendedName>
</protein>
<keyword evidence="4 6" id="KW-1133">Transmembrane helix</keyword>
<evidence type="ECO:0000256" key="5">
    <source>
        <dbReference type="ARBA" id="ARBA00023136"/>
    </source>
</evidence>
<gene>
    <name evidence="7" type="ORF">GCM10022247_06530</name>
</gene>
<accession>A0ABP7QZW4</accession>
<dbReference type="Pfam" id="PF03073">
    <property type="entry name" value="TspO_MBR"/>
    <property type="match status" value="1"/>
</dbReference>
<organism evidence="7 8">
    <name type="scientific">Allokutzneria multivorans</name>
    <dbReference type="NCBI Taxonomy" id="1142134"/>
    <lineage>
        <taxon>Bacteria</taxon>
        <taxon>Bacillati</taxon>
        <taxon>Actinomycetota</taxon>
        <taxon>Actinomycetes</taxon>
        <taxon>Pseudonocardiales</taxon>
        <taxon>Pseudonocardiaceae</taxon>
        <taxon>Allokutzneria</taxon>
    </lineage>
</organism>
<evidence type="ECO:0000256" key="2">
    <source>
        <dbReference type="ARBA" id="ARBA00007524"/>
    </source>
</evidence>
<dbReference type="PIRSF" id="PIRSF005859">
    <property type="entry name" value="PBR"/>
    <property type="match status" value="1"/>
</dbReference>
<proteinExistence type="inferred from homology"/>
<evidence type="ECO:0000313" key="7">
    <source>
        <dbReference type="EMBL" id="GAA3990470.1"/>
    </source>
</evidence>
<evidence type="ECO:0008006" key="9">
    <source>
        <dbReference type="Google" id="ProtNLM"/>
    </source>
</evidence>
<feature type="transmembrane region" description="Helical" evidence="6">
    <location>
        <begin position="138"/>
        <end position="157"/>
    </location>
</feature>
<dbReference type="PANTHER" id="PTHR10057:SF0">
    <property type="entry name" value="TRANSLOCATOR PROTEIN"/>
    <property type="match status" value="1"/>
</dbReference>
<dbReference type="InterPro" id="IPR004307">
    <property type="entry name" value="TspO_MBR"/>
</dbReference>
<evidence type="ECO:0000313" key="8">
    <source>
        <dbReference type="Proteomes" id="UP001501747"/>
    </source>
</evidence>
<dbReference type="InterPro" id="IPR038330">
    <property type="entry name" value="TspO/MBR-related_sf"/>
</dbReference>
<feature type="transmembrane region" description="Helical" evidence="6">
    <location>
        <begin position="80"/>
        <end position="100"/>
    </location>
</feature>
<dbReference type="EMBL" id="BAABAL010000004">
    <property type="protein sequence ID" value="GAA3990470.1"/>
    <property type="molecule type" value="Genomic_DNA"/>
</dbReference>
<keyword evidence="5 6" id="KW-0472">Membrane</keyword>
<keyword evidence="3 6" id="KW-0812">Transmembrane</keyword>
<feature type="transmembrane region" description="Helical" evidence="6">
    <location>
        <begin position="52"/>
        <end position="73"/>
    </location>
</feature>
<comment type="subcellular location">
    <subcellularLocation>
        <location evidence="1">Membrane</location>
        <topology evidence="1">Multi-pass membrane protein</topology>
    </subcellularLocation>
</comment>
<evidence type="ECO:0000256" key="4">
    <source>
        <dbReference type="ARBA" id="ARBA00022989"/>
    </source>
</evidence>
<feature type="transmembrane region" description="Helical" evidence="6">
    <location>
        <begin position="106"/>
        <end position="126"/>
    </location>
</feature>
<dbReference type="Gene3D" id="1.20.1260.100">
    <property type="entry name" value="TspO/MBR protein"/>
    <property type="match status" value="1"/>
</dbReference>
<dbReference type="Proteomes" id="UP001501747">
    <property type="component" value="Unassembled WGS sequence"/>
</dbReference>
<dbReference type="RefSeq" id="WP_344870972.1">
    <property type="nucleotide sequence ID" value="NZ_BAABAL010000004.1"/>
</dbReference>
<evidence type="ECO:0000256" key="1">
    <source>
        <dbReference type="ARBA" id="ARBA00004141"/>
    </source>
</evidence>
<dbReference type="CDD" id="cd15904">
    <property type="entry name" value="TSPO_MBR"/>
    <property type="match status" value="1"/>
</dbReference>
<name>A0ABP7QZW4_9PSEU</name>
<comment type="caution">
    <text evidence="7">The sequence shown here is derived from an EMBL/GenBank/DDBJ whole genome shotgun (WGS) entry which is preliminary data.</text>
</comment>
<evidence type="ECO:0000256" key="6">
    <source>
        <dbReference type="SAM" id="Phobius"/>
    </source>
</evidence>
<comment type="similarity">
    <text evidence="2">Belongs to the TspO/BZRP family.</text>
</comment>
<dbReference type="PANTHER" id="PTHR10057">
    <property type="entry name" value="PERIPHERAL-TYPE BENZODIAZEPINE RECEPTOR"/>
    <property type="match status" value="1"/>
</dbReference>
<keyword evidence="8" id="KW-1185">Reference proteome</keyword>